<evidence type="ECO:0000313" key="7">
    <source>
        <dbReference type="EMBL" id="MFC6771719.1"/>
    </source>
</evidence>
<evidence type="ECO:0000313" key="8">
    <source>
        <dbReference type="Proteomes" id="UP001596274"/>
    </source>
</evidence>
<dbReference type="Proteomes" id="UP001596274">
    <property type="component" value="Unassembled WGS sequence"/>
</dbReference>
<dbReference type="CDD" id="cd05299">
    <property type="entry name" value="CtBP_dh"/>
    <property type="match status" value="1"/>
</dbReference>
<keyword evidence="3" id="KW-0520">NAD</keyword>
<sequence length="328" mass="35860">MTDRPFPEPNPYEGLLDEIDDLYGDAIDPTEDEIVYAECTTEEATIEACRDADVIITFIAPISDRVLEATDDVKLIIRQGAGYDNIDVQAATVRGIPVSNAPDYGSADVASHGIALALAASHDVVNGDRGLREQSGWGSNRVIHPIQGGTYGIVGLGRIGRRAVPMARGLGMDVIAFDPLLDDDIFEQLDVKKVSFEEMLERSDCIVLHAPLNKETHHLFSNDEFVQMKETAILVNVARGPLVDEDALVDAVESGEIRAAGLDVYEEEPPTDSPVLGSENIVCSPHHAGGSPDAKQNKIRIVREELERVLKGKPLHNIVNQEVYQYRE</sequence>
<dbReference type="PANTHER" id="PTHR43761:SF1">
    <property type="entry name" value="D-ISOMER SPECIFIC 2-HYDROXYACID DEHYDROGENASE CATALYTIC DOMAIN-CONTAINING PROTEIN-RELATED"/>
    <property type="match status" value="1"/>
</dbReference>
<evidence type="ECO:0000256" key="3">
    <source>
        <dbReference type="ARBA" id="ARBA00023027"/>
    </source>
</evidence>
<dbReference type="InterPro" id="IPR006139">
    <property type="entry name" value="D-isomer_2_OHA_DH_cat_dom"/>
</dbReference>
<keyword evidence="2 4" id="KW-0560">Oxidoreductase</keyword>
<gene>
    <name evidence="7" type="ORF">ACFQDD_09350</name>
</gene>
<name>A0ABD5T4V1_9EURY</name>
<dbReference type="GO" id="GO:0016491">
    <property type="term" value="F:oxidoreductase activity"/>
    <property type="evidence" value="ECO:0007669"/>
    <property type="project" value="UniProtKB-KW"/>
</dbReference>
<protein>
    <submittedName>
        <fullName evidence="7">C-terminal binding protein</fullName>
    </submittedName>
</protein>
<dbReference type="Gene3D" id="3.40.50.720">
    <property type="entry name" value="NAD(P)-binding Rossmann-like Domain"/>
    <property type="match status" value="2"/>
</dbReference>
<comment type="similarity">
    <text evidence="1 4">Belongs to the D-isomer specific 2-hydroxyacid dehydrogenase family.</text>
</comment>
<organism evidence="7 8">
    <name type="scientific">Halorubrum pallidum</name>
    <dbReference type="NCBI Taxonomy" id="1526114"/>
    <lineage>
        <taxon>Archaea</taxon>
        <taxon>Methanobacteriati</taxon>
        <taxon>Methanobacteriota</taxon>
        <taxon>Stenosarchaea group</taxon>
        <taxon>Halobacteria</taxon>
        <taxon>Halobacteriales</taxon>
        <taxon>Haloferacaceae</taxon>
        <taxon>Halorubrum</taxon>
    </lineage>
</organism>
<evidence type="ECO:0000256" key="2">
    <source>
        <dbReference type="ARBA" id="ARBA00023002"/>
    </source>
</evidence>
<dbReference type="SUPFAM" id="SSF52283">
    <property type="entry name" value="Formate/glycerate dehydrogenase catalytic domain-like"/>
    <property type="match status" value="1"/>
</dbReference>
<dbReference type="InterPro" id="IPR006140">
    <property type="entry name" value="D-isomer_DH_NAD-bd"/>
</dbReference>
<accession>A0ABD5T4V1</accession>
<dbReference type="SUPFAM" id="SSF51735">
    <property type="entry name" value="NAD(P)-binding Rossmann-fold domains"/>
    <property type="match status" value="1"/>
</dbReference>
<evidence type="ECO:0000256" key="1">
    <source>
        <dbReference type="ARBA" id="ARBA00005854"/>
    </source>
</evidence>
<feature type="domain" description="D-isomer specific 2-hydroxyacid dehydrogenase NAD-binding" evidence="6">
    <location>
        <begin position="114"/>
        <end position="288"/>
    </location>
</feature>
<dbReference type="PROSITE" id="PS00671">
    <property type="entry name" value="D_2_HYDROXYACID_DH_3"/>
    <property type="match status" value="1"/>
</dbReference>
<dbReference type="PANTHER" id="PTHR43761">
    <property type="entry name" value="D-ISOMER SPECIFIC 2-HYDROXYACID DEHYDROGENASE FAMILY PROTEIN (AFU_ORTHOLOGUE AFUA_1G13630)"/>
    <property type="match status" value="1"/>
</dbReference>
<evidence type="ECO:0000256" key="4">
    <source>
        <dbReference type="RuleBase" id="RU003719"/>
    </source>
</evidence>
<reference evidence="7 8" key="1">
    <citation type="journal article" date="2019" name="Int. J. Syst. Evol. Microbiol.">
        <title>The Global Catalogue of Microorganisms (GCM) 10K type strain sequencing project: providing services to taxonomists for standard genome sequencing and annotation.</title>
        <authorList>
            <consortium name="The Broad Institute Genomics Platform"/>
            <consortium name="The Broad Institute Genome Sequencing Center for Infectious Disease"/>
            <person name="Wu L."/>
            <person name="Ma J."/>
        </authorList>
    </citation>
    <scope>NUCLEOTIDE SEQUENCE [LARGE SCALE GENOMIC DNA]</scope>
    <source>
        <strain evidence="7 8">PJ61</strain>
    </source>
</reference>
<evidence type="ECO:0000259" key="6">
    <source>
        <dbReference type="Pfam" id="PF02826"/>
    </source>
</evidence>
<dbReference type="EMBL" id="JBHSWT010000477">
    <property type="protein sequence ID" value="MFC6771719.1"/>
    <property type="molecule type" value="Genomic_DNA"/>
</dbReference>
<feature type="domain" description="D-isomer specific 2-hydroxyacid dehydrogenase catalytic" evidence="5">
    <location>
        <begin position="27"/>
        <end position="320"/>
    </location>
</feature>
<dbReference type="Pfam" id="PF00389">
    <property type="entry name" value="2-Hacid_dh"/>
    <property type="match status" value="1"/>
</dbReference>
<proteinExistence type="inferred from homology"/>
<evidence type="ECO:0000259" key="5">
    <source>
        <dbReference type="Pfam" id="PF00389"/>
    </source>
</evidence>
<dbReference type="InterPro" id="IPR029753">
    <property type="entry name" value="D-isomer_DH_CS"/>
</dbReference>
<dbReference type="InterPro" id="IPR050418">
    <property type="entry name" value="D-iso_2-hydroxyacid_DH_PdxB"/>
</dbReference>
<dbReference type="AlphaFoldDB" id="A0ABD5T4V1"/>
<dbReference type="InterPro" id="IPR043322">
    <property type="entry name" value="CtBP"/>
</dbReference>
<dbReference type="Pfam" id="PF02826">
    <property type="entry name" value="2-Hacid_dh_C"/>
    <property type="match status" value="1"/>
</dbReference>
<keyword evidence="8" id="KW-1185">Reference proteome</keyword>
<comment type="caution">
    <text evidence="7">The sequence shown here is derived from an EMBL/GenBank/DDBJ whole genome shotgun (WGS) entry which is preliminary data.</text>
</comment>
<dbReference type="InterPro" id="IPR036291">
    <property type="entry name" value="NAD(P)-bd_dom_sf"/>
</dbReference>